<protein>
    <recommendedName>
        <fullName evidence="2">diguanylate cyclase</fullName>
        <ecNumber evidence="2">2.7.7.65</ecNumber>
    </recommendedName>
</protein>
<dbReference type="EMBL" id="VOHE01000009">
    <property type="protein sequence ID" value="TWT17167.1"/>
    <property type="molecule type" value="Genomic_DNA"/>
</dbReference>
<feature type="transmembrane region" description="Helical" evidence="4">
    <location>
        <begin position="92"/>
        <end position="113"/>
    </location>
</feature>
<dbReference type="AlphaFoldDB" id="A0A5C5TU19"/>
<evidence type="ECO:0000259" key="5">
    <source>
        <dbReference type="PROSITE" id="PS50887"/>
    </source>
</evidence>
<name>A0A5C5TU19_9GAMM</name>
<dbReference type="InterPro" id="IPR050469">
    <property type="entry name" value="Diguanylate_Cyclase"/>
</dbReference>
<feature type="transmembrane region" description="Helical" evidence="4">
    <location>
        <begin position="69"/>
        <end position="86"/>
    </location>
</feature>
<dbReference type="GO" id="GO:0043709">
    <property type="term" value="P:cell adhesion involved in single-species biofilm formation"/>
    <property type="evidence" value="ECO:0007669"/>
    <property type="project" value="TreeGrafter"/>
</dbReference>
<feature type="domain" description="GGDEF" evidence="5">
    <location>
        <begin position="265"/>
        <end position="397"/>
    </location>
</feature>
<dbReference type="SMART" id="SM00267">
    <property type="entry name" value="GGDEF"/>
    <property type="match status" value="1"/>
</dbReference>
<dbReference type="NCBIfam" id="TIGR00254">
    <property type="entry name" value="GGDEF"/>
    <property type="match status" value="1"/>
</dbReference>
<dbReference type="InterPro" id="IPR007894">
    <property type="entry name" value="MASE2"/>
</dbReference>
<evidence type="ECO:0000256" key="4">
    <source>
        <dbReference type="SAM" id="Phobius"/>
    </source>
</evidence>
<dbReference type="GO" id="GO:0005886">
    <property type="term" value="C:plasma membrane"/>
    <property type="evidence" value="ECO:0007669"/>
    <property type="project" value="TreeGrafter"/>
</dbReference>
<sequence>MTPAHDSGRRGPTQTAHSRFHIPEGPVIPGAADNLDVNQRDPPLPMPPYATVAERRARDLQFVRRVHRMRMLGTVLCALPIASVLAERGVGWPLWAVMVFNAVGWPLLANCLCRRARDPARAQFRCLTLDAAASGAWSAAIAVSLAPTVLFVTMATADKIAAGGWRLVKRSSLALLAGFVLAWGLLGWPFEPRASDRTLLLCIPFLFVYTVALSVVTNRLGQRIRVQNRELERRNRTDPAMQVANRPYFEQVAAEALARFQRTGRPAALVLLDVDHFKQVNDRHGHAMGDAVLQRIAALLRDSVRESDLPGRYGGDEFALLLVDATLPQALEVAERIRRETAALRFDGASSLSCTLSLGVAAASPQDPTLDAWMRSADAALYRAKAAGRNRVVAHAPAPPGDPAPQSNSTSTG</sequence>
<dbReference type="SUPFAM" id="SSF55073">
    <property type="entry name" value="Nucleotide cyclase"/>
    <property type="match status" value="1"/>
</dbReference>
<dbReference type="Pfam" id="PF00990">
    <property type="entry name" value="GGDEF"/>
    <property type="match status" value="1"/>
</dbReference>
<feature type="transmembrane region" description="Helical" evidence="4">
    <location>
        <begin position="198"/>
        <end position="216"/>
    </location>
</feature>
<keyword evidence="4" id="KW-1133">Transmembrane helix</keyword>
<dbReference type="PROSITE" id="PS50887">
    <property type="entry name" value="GGDEF"/>
    <property type="match status" value="1"/>
</dbReference>
<dbReference type="GO" id="GO:0052621">
    <property type="term" value="F:diguanylate cyclase activity"/>
    <property type="evidence" value="ECO:0007669"/>
    <property type="project" value="UniProtKB-EC"/>
</dbReference>
<evidence type="ECO:0000313" key="6">
    <source>
        <dbReference type="EMBL" id="TWT17167.1"/>
    </source>
</evidence>
<feature type="region of interest" description="Disordered" evidence="3">
    <location>
        <begin position="1"/>
        <end position="24"/>
    </location>
</feature>
<organism evidence="6 7">
    <name type="scientific">Luteimonas wenzhouensis</name>
    <dbReference type="NCBI Taxonomy" id="2599615"/>
    <lineage>
        <taxon>Bacteria</taxon>
        <taxon>Pseudomonadati</taxon>
        <taxon>Pseudomonadota</taxon>
        <taxon>Gammaproteobacteria</taxon>
        <taxon>Lysobacterales</taxon>
        <taxon>Lysobacteraceae</taxon>
        <taxon>Luteimonas</taxon>
    </lineage>
</organism>
<dbReference type="GO" id="GO:1902201">
    <property type="term" value="P:negative regulation of bacterial-type flagellum-dependent cell motility"/>
    <property type="evidence" value="ECO:0007669"/>
    <property type="project" value="TreeGrafter"/>
</dbReference>
<dbReference type="InterPro" id="IPR029787">
    <property type="entry name" value="Nucleotide_cyclase"/>
</dbReference>
<dbReference type="CDD" id="cd01949">
    <property type="entry name" value="GGDEF"/>
    <property type="match status" value="1"/>
</dbReference>
<keyword evidence="7" id="KW-1185">Reference proteome</keyword>
<dbReference type="PANTHER" id="PTHR45138">
    <property type="entry name" value="REGULATORY COMPONENTS OF SENSORY TRANSDUCTION SYSTEM"/>
    <property type="match status" value="1"/>
</dbReference>
<dbReference type="PANTHER" id="PTHR45138:SF24">
    <property type="entry name" value="DIGUANYLATE CYCLASE DGCC-RELATED"/>
    <property type="match status" value="1"/>
</dbReference>
<dbReference type="FunFam" id="3.30.70.270:FF:000001">
    <property type="entry name" value="Diguanylate cyclase domain protein"/>
    <property type="match status" value="1"/>
</dbReference>
<feature type="transmembrane region" description="Helical" evidence="4">
    <location>
        <begin position="167"/>
        <end position="186"/>
    </location>
</feature>
<comment type="cofactor">
    <cofactor evidence="1">
        <name>Mg(2+)</name>
        <dbReference type="ChEBI" id="CHEBI:18420"/>
    </cofactor>
</comment>
<proteinExistence type="predicted"/>
<evidence type="ECO:0000256" key="3">
    <source>
        <dbReference type="SAM" id="MobiDB-lite"/>
    </source>
</evidence>
<keyword evidence="4" id="KW-0812">Transmembrane</keyword>
<dbReference type="Gene3D" id="3.30.70.270">
    <property type="match status" value="1"/>
</dbReference>
<evidence type="ECO:0000313" key="7">
    <source>
        <dbReference type="Proteomes" id="UP000315949"/>
    </source>
</evidence>
<dbReference type="Pfam" id="PF05230">
    <property type="entry name" value="MASE2"/>
    <property type="match status" value="1"/>
</dbReference>
<reference evidence="6 7" key="1">
    <citation type="submission" date="2019-07" db="EMBL/GenBank/DDBJ databases">
        <title>Luteimonas sp. YD-1 nov., isolated from acidic soil.</title>
        <authorList>
            <person name="Zhou J."/>
        </authorList>
    </citation>
    <scope>NUCLEOTIDE SEQUENCE [LARGE SCALE GENOMIC DNA]</scope>
    <source>
        <strain evidence="6 7">YD-1</strain>
    </source>
</reference>
<dbReference type="EC" id="2.7.7.65" evidence="2"/>
<accession>A0A5C5TU19</accession>
<evidence type="ECO:0000256" key="1">
    <source>
        <dbReference type="ARBA" id="ARBA00001946"/>
    </source>
</evidence>
<feature type="transmembrane region" description="Helical" evidence="4">
    <location>
        <begin position="134"/>
        <end position="155"/>
    </location>
</feature>
<gene>
    <name evidence="6" type="ORF">FQY79_13805</name>
</gene>
<evidence type="ECO:0000256" key="2">
    <source>
        <dbReference type="ARBA" id="ARBA00012528"/>
    </source>
</evidence>
<dbReference type="OrthoDB" id="9803824at2"/>
<dbReference type="InterPro" id="IPR043128">
    <property type="entry name" value="Rev_trsase/Diguanyl_cyclase"/>
</dbReference>
<dbReference type="Proteomes" id="UP000315949">
    <property type="component" value="Unassembled WGS sequence"/>
</dbReference>
<dbReference type="InterPro" id="IPR000160">
    <property type="entry name" value="GGDEF_dom"/>
</dbReference>
<comment type="caution">
    <text evidence="6">The sequence shown here is derived from an EMBL/GenBank/DDBJ whole genome shotgun (WGS) entry which is preliminary data.</text>
</comment>
<keyword evidence="4" id="KW-0472">Membrane</keyword>
<feature type="region of interest" description="Disordered" evidence="3">
    <location>
        <begin position="392"/>
        <end position="413"/>
    </location>
</feature>